<dbReference type="Proteomes" id="UP000272942">
    <property type="component" value="Unassembled WGS sequence"/>
</dbReference>
<dbReference type="OrthoDB" id="439808at2759"/>
<gene>
    <name evidence="1" type="ORF">ECPE_LOCUS18278</name>
</gene>
<evidence type="ECO:0000313" key="2">
    <source>
        <dbReference type="Proteomes" id="UP000272942"/>
    </source>
</evidence>
<keyword evidence="2" id="KW-1185">Reference proteome</keyword>
<accession>A0A183BGE3</accession>
<evidence type="ECO:0000313" key="1">
    <source>
        <dbReference type="EMBL" id="VDP96002.1"/>
    </source>
</evidence>
<name>A0A183BGE3_9TREM</name>
<evidence type="ECO:0000313" key="3">
    <source>
        <dbReference type="WBParaSite" id="ECPE_0001832801-mRNA-1"/>
    </source>
</evidence>
<dbReference type="WBParaSite" id="ECPE_0001832801-mRNA-1">
    <property type="protein sequence ID" value="ECPE_0001832801-mRNA-1"/>
    <property type="gene ID" value="ECPE_0001832801"/>
</dbReference>
<reference evidence="3" key="1">
    <citation type="submission" date="2016-06" db="UniProtKB">
        <authorList>
            <consortium name="WormBaseParasite"/>
        </authorList>
    </citation>
    <scope>IDENTIFICATION</scope>
</reference>
<sequence>MHGRLVGNQSCKCSWGKEPTHSNRLHSMNSNVSKAGSMLIPTSFGDESSRSTLLSGPLNVTPTIASSLSNLSVFPGWPANFSAASSVPFGTKLDCLPQLNMYGNVLDGLSTASAMDTSLPLRTLTSDPYKLNTMDLASDVAKNQYWSAGAKELESCLTSMVMTANNALSLPQTDSSKMDLVKSTANGTGASNLPLQEK</sequence>
<reference evidence="1 2" key="2">
    <citation type="submission" date="2018-11" db="EMBL/GenBank/DDBJ databases">
        <authorList>
            <consortium name="Pathogen Informatics"/>
        </authorList>
    </citation>
    <scope>NUCLEOTIDE SEQUENCE [LARGE SCALE GENOMIC DNA]</scope>
    <source>
        <strain evidence="1 2">Egypt</strain>
    </source>
</reference>
<protein>
    <submittedName>
        <fullName evidence="3">Dof-type domain-containing protein</fullName>
    </submittedName>
</protein>
<proteinExistence type="predicted"/>
<dbReference type="EMBL" id="UZAN01076585">
    <property type="protein sequence ID" value="VDP96002.1"/>
    <property type="molecule type" value="Genomic_DNA"/>
</dbReference>
<dbReference type="AlphaFoldDB" id="A0A183BGE3"/>
<organism evidence="3">
    <name type="scientific">Echinostoma caproni</name>
    <dbReference type="NCBI Taxonomy" id="27848"/>
    <lineage>
        <taxon>Eukaryota</taxon>
        <taxon>Metazoa</taxon>
        <taxon>Spiralia</taxon>
        <taxon>Lophotrochozoa</taxon>
        <taxon>Platyhelminthes</taxon>
        <taxon>Trematoda</taxon>
        <taxon>Digenea</taxon>
        <taxon>Plagiorchiida</taxon>
        <taxon>Echinostomata</taxon>
        <taxon>Echinostomatoidea</taxon>
        <taxon>Echinostomatidae</taxon>
        <taxon>Echinostoma</taxon>
    </lineage>
</organism>